<evidence type="ECO:0000259" key="1">
    <source>
        <dbReference type="Pfam" id="PF13338"/>
    </source>
</evidence>
<dbReference type="eggNOG" id="COG5340">
    <property type="taxonomic scope" value="Bacteria"/>
</dbReference>
<evidence type="ECO:0000313" key="2">
    <source>
        <dbReference type="EMBL" id="ABA06104.1"/>
    </source>
</evidence>
<dbReference type="KEGG" id="nwi:Nwi_2854"/>
<keyword evidence="3" id="KW-1185">Reference proteome</keyword>
<feature type="domain" description="AbiEi antitoxin N-terminal" evidence="1">
    <location>
        <begin position="41"/>
        <end position="85"/>
    </location>
</feature>
<evidence type="ECO:0000313" key="3">
    <source>
        <dbReference type="Proteomes" id="UP000002531"/>
    </source>
</evidence>
<dbReference type="EMBL" id="CP000115">
    <property type="protein sequence ID" value="ABA06104.1"/>
    <property type="molecule type" value="Genomic_DNA"/>
</dbReference>
<gene>
    <name evidence="2" type="ordered locus">Nwi_2854</name>
</gene>
<reference evidence="2 3" key="1">
    <citation type="journal article" date="2006" name="Appl. Environ. Microbiol.">
        <title>Genome sequence of the chemolithoautotrophic nitrite-oxidizing bacterium Nitrobacter winogradskyi Nb-255.</title>
        <authorList>
            <person name="Starkenburg S.R."/>
            <person name="Chain P.S."/>
            <person name="Sayavedra-Soto L.A."/>
            <person name="Hauser L."/>
            <person name="Land M.L."/>
            <person name="Larimer F.W."/>
            <person name="Malfatti S.A."/>
            <person name="Klotz M.G."/>
            <person name="Bottomley P.J."/>
            <person name="Arp D.J."/>
            <person name="Hickey W.J."/>
        </authorList>
    </citation>
    <scope>NUCLEOTIDE SEQUENCE [LARGE SCALE GENOMIC DNA]</scope>
    <source>
        <strain evidence="3">ATCC 25391 / DSM 10237 / CIP 104748 / NCIMB 11846 / Nb-255</strain>
    </source>
</reference>
<dbReference type="HOGENOM" id="CLU_089333_0_1_5"/>
<dbReference type="Pfam" id="PF13338">
    <property type="entry name" value="AbiEi_4"/>
    <property type="match status" value="1"/>
</dbReference>
<name>Q3SNN7_NITWN</name>
<dbReference type="AlphaFoldDB" id="Q3SNN7"/>
<dbReference type="STRING" id="323098.Nwi_2854"/>
<dbReference type="InterPro" id="IPR025159">
    <property type="entry name" value="AbiEi_N"/>
</dbReference>
<dbReference type="Proteomes" id="UP000002531">
    <property type="component" value="Chromosome"/>
</dbReference>
<organism evidence="2 3">
    <name type="scientific">Nitrobacter winogradskyi (strain ATCC 25391 / DSM 10237 / CIP 104748 / NCIMB 11846 / Nb-255)</name>
    <dbReference type="NCBI Taxonomy" id="323098"/>
    <lineage>
        <taxon>Bacteria</taxon>
        <taxon>Pseudomonadati</taxon>
        <taxon>Pseudomonadota</taxon>
        <taxon>Alphaproteobacteria</taxon>
        <taxon>Hyphomicrobiales</taxon>
        <taxon>Nitrobacteraceae</taxon>
        <taxon>Nitrobacter</taxon>
    </lineage>
</organism>
<accession>Q3SNN7</accession>
<protein>
    <recommendedName>
        <fullName evidence="1">AbiEi antitoxin N-terminal domain-containing protein</fullName>
    </recommendedName>
</protein>
<proteinExistence type="predicted"/>
<sequence>MPWRPLLKKQIDQSFAGIARITTYLQVETICLMLKTARSEDIFRAHGGQLRMSEAIRHGLSRYTLYALKEHGAIEQISRGLYRLADLPPIGNPDLVTVSLRCPHAVICLVSALSWHGITTEIPHAVPVAVPRDARAFPRSTIPRSSRIGFRMRRSKPASRAMTSMACQSVSTMPRSRSPIASSSATRSEWTWFWEALQLYRQRKRFDPGKLVKYAKVCRVENVMRPYLEAIS</sequence>